<dbReference type="Pfam" id="PF00078">
    <property type="entry name" value="RVT_1"/>
    <property type="match status" value="1"/>
</dbReference>
<dbReference type="Proteomes" id="UP000001646">
    <property type="component" value="Chromosome 1"/>
</dbReference>
<reference evidence="2" key="3">
    <citation type="submission" date="2025-09" db="UniProtKB">
        <authorList>
            <consortium name="Ensembl"/>
        </authorList>
    </citation>
    <scope>IDENTIFICATION</scope>
</reference>
<reference evidence="2" key="2">
    <citation type="submission" date="2025-08" db="UniProtKB">
        <authorList>
            <consortium name="Ensembl"/>
        </authorList>
    </citation>
    <scope>IDENTIFICATION</scope>
</reference>
<dbReference type="SUPFAM" id="SSF56672">
    <property type="entry name" value="DNA/RNA polymerases"/>
    <property type="match status" value="1"/>
</dbReference>
<dbReference type="InParanoid" id="A0A803T459"/>
<feature type="domain" description="Reverse transcriptase" evidence="1">
    <location>
        <begin position="63"/>
        <end position="185"/>
    </location>
</feature>
<dbReference type="InterPro" id="IPR043502">
    <property type="entry name" value="DNA/RNA_pol_sf"/>
</dbReference>
<keyword evidence="3" id="KW-1185">Reference proteome</keyword>
<dbReference type="GeneTree" id="ENSGT00940000163630"/>
<dbReference type="PANTHER" id="PTHR31635">
    <property type="entry name" value="REVERSE TRANSCRIPTASE DOMAIN-CONTAINING PROTEIN-RELATED"/>
    <property type="match status" value="1"/>
</dbReference>
<evidence type="ECO:0000259" key="1">
    <source>
        <dbReference type="PROSITE" id="PS50878"/>
    </source>
</evidence>
<evidence type="ECO:0000313" key="3">
    <source>
        <dbReference type="Proteomes" id="UP000001646"/>
    </source>
</evidence>
<reference evidence="2 3" key="1">
    <citation type="submission" date="2009-12" db="EMBL/GenBank/DDBJ databases">
        <title>The Genome Sequence of Anolis carolinensis (Green Anole Lizard).</title>
        <authorList>
            <consortium name="The Genome Sequencing Platform"/>
            <person name="Di Palma F."/>
            <person name="Alfoldi J."/>
            <person name="Heiman D."/>
            <person name="Young S."/>
            <person name="Grabherr M."/>
            <person name="Johnson J."/>
            <person name="Lander E.S."/>
            <person name="Lindblad-Toh K."/>
        </authorList>
    </citation>
    <scope>NUCLEOTIDE SEQUENCE [LARGE SCALE GENOMIC DNA]</scope>
    <source>
        <strain evidence="2 3">JBL SC #1</strain>
    </source>
</reference>
<name>A0A803T459_ANOCA</name>
<dbReference type="PANTHER" id="PTHR31635:SF196">
    <property type="entry name" value="REVERSE TRANSCRIPTASE DOMAIN-CONTAINING PROTEIN-RELATED"/>
    <property type="match status" value="1"/>
</dbReference>
<accession>A0A803T459</accession>
<dbReference type="PROSITE" id="PS50878">
    <property type="entry name" value="RT_POL"/>
    <property type="match status" value="1"/>
</dbReference>
<sequence length="185" mass="21253">MDLEILRKQKALNNTITTYEIENAINKLKNNKAPGPDADGYTAEFYKQMKEELIPELAIDFNNVIRGGKVPESCREAEIITIIKPGKNPREVNSYRPISLMNEDYKIFAKILPNRLKDLLSKVIGEDQYGFIKGRNISHPIRNLLKIIAQKSKKKIAFIKLDVYKAFDTVNHNFLFKRMENLGLG</sequence>
<dbReference type="Ensembl" id="ENSACAT00000038304.1">
    <property type="protein sequence ID" value="ENSACAP00000029999.1"/>
    <property type="gene ID" value="ENSACAG00000043001.1"/>
</dbReference>
<proteinExistence type="predicted"/>
<organism evidence="2 3">
    <name type="scientific">Anolis carolinensis</name>
    <name type="common">Green anole</name>
    <name type="synonym">American chameleon</name>
    <dbReference type="NCBI Taxonomy" id="28377"/>
    <lineage>
        <taxon>Eukaryota</taxon>
        <taxon>Metazoa</taxon>
        <taxon>Chordata</taxon>
        <taxon>Craniata</taxon>
        <taxon>Vertebrata</taxon>
        <taxon>Euteleostomi</taxon>
        <taxon>Lepidosauria</taxon>
        <taxon>Squamata</taxon>
        <taxon>Bifurcata</taxon>
        <taxon>Unidentata</taxon>
        <taxon>Episquamata</taxon>
        <taxon>Toxicofera</taxon>
        <taxon>Iguania</taxon>
        <taxon>Dactyloidae</taxon>
        <taxon>Anolis</taxon>
    </lineage>
</organism>
<evidence type="ECO:0000313" key="2">
    <source>
        <dbReference type="Ensembl" id="ENSACAP00000029999.1"/>
    </source>
</evidence>
<protein>
    <recommendedName>
        <fullName evidence="1">Reverse transcriptase domain-containing protein</fullName>
    </recommendedName>
</protein>
<dbReference type="CDD" id="cd01650">
    <property type="entry name" value="RT_nLTR_like"/>
    <property type="match status" value="1"/>
</dbReference>
<dbReference type="AlphaFoldDB" id="A0A803T459"/>
<dbReference type="InterPro" id="IPR000477">
    <property type="entry name" value="RT_dom"/>
</dbReference>